<keyword evidence="10" id="KW-0443">Lipid metabolism</keyword>
<evidence type="ECO:0000256" key="14">
    <source>
        <dbReference type="ARBA" id="ARBA00031542"/>
    </source>
</evidence>
<dbReference type="Proteomes" id="UP001501337">
    <property type="component" value="Unassembled WGS sequence"/>
</dbReference>
<sequence length="325" mass="35840">MPAKQTSPLLISLLLIGAALIAVAAVVYLDADSGSNEGSATSVADTVGSQKVDQDQPQTDTIAAVWRWESDQRKETSGMSSERKTPSTAMPFTPESVFEALQAVKLDDNGDVITDHDALLALEATLRDGDVSLTASQIDALQGLIRERLPGKAGEQTARIVGDYAELLKAEAEFNELYGSENGAYVVDAEAQSVDDHEMQYQELQALRELYLGSEVAESLFATTDANARYMFDSQRIEQDPALSTEEKLQRAAELERQHLEQTTGIRDWNERYNSFMADKQRVVSAALSEDEKRRQIAALMRQHFDSRELEKVSHLPLGDVSDIN</sequence>
<evidence type="ECO:0000313" key="19">
    <source>
        <dbReference type="Proteomes" id="UP001501337"/>
    </source>
</evidence>
<gene>
    <name evidence="18" type="ORF">GCM10022278_14650</name>
</gene>
<evidence type="ECO:0000256" key="13">
    <source>
        <dbReference type="ARBA" id="ARBA00030948"/>
    </source>
</evidence>
<evidence type="ECO:0000256" key="9">
    <source>
        <dbReference type="ARBA" id="ARBA00022989"/>
    </source>
</evidence>
<keyword evidence="5" id="KW-1003">Cell membrane</keyword>
<protein>
    <recommendedName>
        <fullName evidence="4">Lipase chaperone</fullName>
    </recommendedName>
    <alternativeName>
        <fullName evidence="15">Lipase foldase</fullName>
    </alternativeName>
    <alternativeName>
        <fullName evidence="13">Lipase helper protein</fullName>
    </alternativeName>
    <alternativeName>
        <fullName evidence="14">Lipase modulator</fullName>
    </alternativeName>
</protein>
<evidence type="ECO:0000256" key="15">
    <source>
        <dbReference type="ARBA" id="ARBA00033028"/>
    </source>
</evidence>
<evidence type="ECO:0000313" key="18">
    <source>
        <dbReference type="EMBL" id="GAA3957148.1"/>
    </source>
</evidence>
<evidence type="ECO:0000256" key="1">
    <source>
        <dbReference type="ARBA" id="ARBA00003280"/>
    </source>
</evidence>
<evidence type="ECO:0000256" key="7">
    <source>
        <dbReference type="ARBA" id="ARBA00022692"/>
    </source>
</evidence>
<evidence type="ECO:0000256" key="11">
    <source>
        <dbReference type="ARBA" id="ARBA00023136"/>
    </source>
</evidence>
<organism evidence="18 19">
    <name type="scientific">Allohahella marinimesophila</name>
    <dbReference type="NCBI Taxonomy" id="1054972"/>
    <lineage>
        <taxon>Bacteria</taxon>
        <taxon>Pseudomonadati</taxon>
        <taxon>Pseudomonadota</taxon>
        <taxon>Gammaproteobacteria</taxon>
        <taxon>Oceanospirillales</taxon>
        <taxon>Hahellaceae</taxon>
        <taxon>Allohahella</taxon>
    </lineage>
</organism>
<keyword evidence="17" id="KW-0732">Signal</keyword>
<proteinExistence type="inferred from homology"/>
<name>A0ABP7NZF5_9GAMM</name>
<keyword evidence="11" id="KW-0472">Membrane</keyword>
<keyword evidence="19" id="KW-1185">Reference proteome</keyword>
<keyword evidence="8" id="KW-0442">Lipid degradation</keyword>
<evidence type="ECO:0000256" key="17">
    <source>
        <dbReference type="SAM" id="SignalP"/>
    </source>
</evidence>
<accession>A0ABP7NZF5</accession>
<feature type="chain" id="PRO_5045549092" description="Lipase chaperone" evidence="17">
    <location>
        <begin position="25"/>
        <end position="325"/>
    </location>
</feature>
<dbReference type="RefSeq" id="WP_344804822.1">
    <property type="nucleotide sequence ID" value="NZ_BAABBO010000007.1"/>
</dbReference>
<comment type="function">
    <text evidence="1">May be involved in the folding of the extracellular lipase during its passage through the periplasm.</text>
</comment>
<keyword evidence="6" id="KW-0997">Cell inner membrane</keyword>
<dbReference type="SUPFAM" id="SSF158855">
    <property type="entry name" value="Lipase chaperone-like"/>
    <property type="match status" value="1"/>
</dbReference>
<feature type="region of interest" description="Disordered" evidence="16">
    <location>
        <begin position="38"/>
        <end position="58"/>
    </location>
</feature>
<keyword evidence="9" id="KW-1133">Transmembrane helix</keyword>
<dbReference type="Pfam" id="PF03280">
    <property type="entry name" value="Lipase_chap"/>
    <property type="match status" value="1"/>
</dbReference>
<feature type="region of interest" description="Disordered" evidence="16">
    <location>
        <begin position="70"/>
        <end position="91"/>
    </location>
</feature>
<comment type="similarity">
    <text evidence="3">Belongs to the lipase chaperone family.</text>
</comment>
<evidence type="ECO:0000256" key="12">
    <source>
        <dbReference type="ARBA" id="ARBA00023186"/>
    </source>
</evidence>
<reference evidence="19" key="1">
    <citation type="journal article" date="2019" name="Int. J. Syst. Evol. Microbiol.">
        <title>The Global Catalogue of Microorganisms (GCM) 10K type strain sequencing project: providing services to taxonomists for standard genome sequencing and annotation.</title>
        <authorList>
            <consortium name="The Broad Institute Genomics Platform"/>
            <consortium name="The Broad Institute Genome Sequencing Center for Infectious Disease"/>
            <person name="Wu L."/>
            <person name="Ma J."/>
        </authorList>
    </citation>
    <scope>NUCLEOTIDE SEQUENCE [LARGE SCALE GENOMIC DNA]</scope>
    <source>
        <strain evidence="19">JCM 17555</strain>
    </source>
</reference>
<evidence type="ECO:0000256" key="6">
    <source>
        <dbReference type="ARBA" id="ARBA00022519"/>
    </source>
</evidence>
<evidence type="ECO:0000256" key="2">
    <source>
        <dbReference type="ARBA" id="ARBA00004383"/>
    </source>
</evidence>
<evidence type="ECO:0000256" key="10">
    <source>
        <dbReference type="ARBA" id="ARBA00023098"/>
    </source>
</evidence>
<comment type="caution">
    <text evidence="18">The sequence shown here is derived from an EMBL/GenBank/DDBJ whole genome shotgun (WGS) entry which is preliminary data.</text>
</comment>
<keyword evidence="12" id="KW-0143">Chaperone</keyword>
<comment type="subcellular location">
    <subcellularLocation>
        <location evidence="2">Cell inner membrane</location>
        <topology evidence="2">Single-pass membrane protein</topology>
        <orientation evidence="2">Periplasmic side</orientation>
    </subcellularLocation>
</comment>
<evidence type="ECO:0000256" key="4">
    <source>
        <dbReference type="ARBA" id="ARBA00019692"/>
    </source>
</evidence>
<dbReference type="InterPro" id="IPR004961">
    <property type="entry name" value="Lipase_chaperone"/>
</dbReference>
<evidence type="ECO:0000256" key="16">
    <source>
        <dbReference type="SAM" id="MobiDB-lite"/>
    </source>
</evidence>
<evidence type="ECO:0000256" key="5">
    <source>
        <dbReference type="ARBA" id="ARBA00022475"/>
    </source>
</evidence>
<keyword evidence="7" id="KW-0812">Transmembrane</keyword>
<evidence type="ECO:0000256" key="3">
    <source>
        <dbReference type="ARBA" id="ARBA00010358"/>
    </source>
</evidence>
<feature type="signal peptide" evidence="17">
    <location>
        <begin position="1"/>
        <end position="24"/>
    </location>
</feature>
<feature type="compositionally biased region" description="Basic and acidic residues" evidence="16">
    <location>
        <begin position="70"/>
        <end position="85"/>
    </location>
</feature>
<evidence type="ECO:0000256" key="8">
    <source>
        <dbReference type="ARBA" id="ARBA00022963"/>
    </source>
</evidence>
<dbReference type="EMBL" id="BAABBO010000007">
    <property type="protein sequence ID" value="GAA3957148.1"/>
    <property type="molecule type" value="Genomic_DNA"/>
</dbReference>